<dbReference type="Pfam" id="PF00646">
    <property type="entry name" value="F-box"/>
    <property type="match status" value="1"/>
</dbReference>
<dbReference type="Pfam" id="PF23635">
    <property type="entry name" value="Beta-prop_AT5G49610-like"/>
    <property type="match status" value="1"/>
</dbReference>
<dbReference type="EMBL" id="GBRH01179672">
    <property type="protein sequence ID" value="JAE18224.1"/>
    <property type="molecule type" value="Transcribed_RNA"/>
</dbReference>
<accession>A0A0A9G441</accession>
<protein>
    <submittedName>
        <fullName evidence="3">Uncharacterized protein</fullName>
    </submittedName>
</protein>
<evidence type="ECO:0000313" key="3">
    <source>
        <dbReference type="EMBL" id="JAE18224.1"/>
    </source>
</evidence>
<name>A0A0A9G441_ARUDO</name>
<reference evidence="3" key="1">
    <citation type="submission" date="2014-09" db="EMBL/GenBank/DDBJ databases">
        <authorList>
            <person name="Magalhaes I.L.F."/>
            <person name="Oliveira U."/>
            <person name="Santos F.R."/>
            <person name="Vidigal T.H.D.A."/>
            <person name="Brescovit A.D."/>
            <person name="Santos A.J."/>
        </authorList>
    </citation>
    <scope>NUCLEOTIDE SEQUENCE</scope>
    <source>
        <tissue evidence="3">Shoot tissue taken approximately 20 cm above the soil surface</tissue>
    </source>
</reference>
<organism evidence="3">
    <name type="scientific">Arundo donax</name>
    <name type="common">Giant reed</name>
    <name type="synonym">Donax arundinaceus</name>
    <dbReference type="NCBI Taxonomy" id="35708"/>
    <lineage>
        <taxon>Eukaryota</taxon>
        <taxon>Viridiplantae</taxon>
        <taxon>Streptophyta</taxon>
        <taxon>Embryophyta</taxon>
        <taxon>Tracheophyta</taxon>
        <taxon>Spermatophyta</taxon>
        <taxon>Magnoliopsida</taxon>
        <taxon>Liliopsida</taxon>
        <taxon>Poales</taxon>
        <taxon>Poaceae</taxon>
        <taxon>PACMAD clade</taxon>
        <taxon>Arundinoideae</taxon>
        <taxon>Arundineae</taxon>
        <taxon>Arundo</taxon>
    </lineage>
</organism>
<dbReference type="SUPFAM" id="SSF81383">
    <property type="entry name" value="F-box domain"/>
    <property type="match status" value="1"/>
</dbReference>
<proteinExistence type="predicted"/>
<feature type="domain" description="F-box protein AT5G49610-like beta-propeller" evidence="2">
    <location>
        <begin position="116"/>
        <end position="395"/>
    </location>
</feature>
<sequence length="406" mass="45413">MDAAGKSPEPAPPPTASAAAISAVLSDGDLLREILLCLGFPSYLVRAALVSKHWLRHASDPSFLRRFRERHPPRLLGFYCCPEIRGLHFVPMPQPPELASVVRRGRFEVGHDPTFVSDCRNGRLVVAKGNSRSNFALFSPLHPARGTTALPRLQIPVAATRGECESYWYSRCVLLPEDGGDGMSCTAVTLMSTDRGAWVHLSDLQAGVWGEGRSSDSIELPQRLTRCLRLLLAYGKLYIMCMARYILCLDLLFMSLFCIKLPDGVECDYDTNLGLSRAEGPGFCLIHVKGFQIRVWWCYSTDSSSSTGEWKLVDTICLHQAFGHLAEYNWQPGDALVHVAAVGDNADFVFLRIEHEIFYCHVFSRAVEKVYELNPNRLVILHAVHPLMTVWPPIFPALNDERDQDE</sequence>
<dbReference type="AlphaFoldDB" id="A0A0A9G441"/>
<dbReference type="InterPro" id="IPR001810">
    <property type="entry name" value="F-box_dom"/>
</dbReference>
<dbReference type="PANTHER" id="PTHR33207">
    <property type="entry name" value="F-BOX DOMAIN CONTAINING PROTEIN-RELATED"/>
    <property type="match status" value="1"/>
</dbReference>
<evidence type="ECO:0000259" key="2">
    <source>
        <dbReference type="Pfam" id="PF23635"/>
    </source>
</evidence>
<dbReference type="InterPro" id="IPR036047">
    <property type="entry name" value="F-box-like_dom_sf"/>
</dbReference>
<evidence type="ECO:0000259" key="1">
    <source>
        <dbReference type="Pfam" id="PF00646"/>
    </source>
</evidence>
<feature type="domain" description="F-box" evidence="1">
    <location>
        <begin position="29"/>
        <end position="65"/>
    </location>
</feature>
<reference evidence="3" key="2">
    <citation type="journal article" date="2015" name="Data Brief">
        <title>Shoot transcriptome of the giant reed, Arundo donax.</title>
        <authorList>
            <person name="Barrero R.A."/>
            <person name="Guerrero F.D."/>
            <person name="Moolhuijzen P."/>
            <person name="Goolsby J.A."/>
            <person name="Tidwell J."/>
            <person name="Bellgard S.E."/>
            <person name="Bellgard M.I."/>
        </authorList>
    </citation>
    <scope>NUCLEOTIDE SEQUENCE</scope>
    <source>
        <tissue evidence="3">Shoot tissue taken approximately 20 cm above the soil surface</tissue>
    </source>
</reference>
<dbReference type="InterPro" id="IPR056594">
    <property type="entry name" value="AT5G49610-like_b-prop"/>
</dbReference>